<dbReference type="InterPro" id="IPR005031">
    <property type="entry name" value="COQ10_START"/>
</dbReference>
<dbReference type="CDD" id="cd07813">
    <property type="entry name" value="COQ10p_like"/>
    <property type="match status" value="1"/>
</dbReference>
<feature type="non-terminal residue" evidence="6">
    <location>
        <position position="249"/>
    </location>
</feature>
<dbReference type="GO" id="GO:0005739">
    <property type="term" value="C:mitochondrion"/>
    <property type="evidence" value="ECO:0007669"/>
    <property type="project" value="TreeGrafter"/>
</dbReference>
<proteinExistence type="inferred from homology"/>
<dbReference type="Gene3D" id="3.30.530.20">
    <property type="match status" value="1"/>
</dbReference>
<organism evidence="6 7">
    <name type="scientific">Cercophora newfieldiana</name>
    <dbReference type="NCBI Taxonomy" id="92897"/>
    <lineage>
        <taxon>Eukaryota</taxon>
        <taxon>Fungi</taxon>
        <taxon>Dikarya</taxon>
        <taxon>Ascomycota</taxon>
        <taxon>Pezizomycotina</taxon>
        <taxon>Sordariomycetes</taxon>
        <taxon>Sordariomycetidae</taxon>
        <taxon>Sordariales</taxon>
        <taxon>Lasiosphaeriaceae</taxon>
        <taxon>Cercophora</taxon>
    </lineage>
</organism>
<dbReference type="SUPFAM" id="SSF55961">
    <property type="entry name" value="Bet v1-like"/>
    <property type="match status" value="1"/>
</dbReference>
<feature type="compositionally biased region" description="Low complexity" evidence="4">
    <location>
        <begin position="29"/>
        <end position="53"/>
    </location>
</feature>
<protein>
    <submittedName>
        <fullName evidence="6">Dehydrase and lipid transport-domain-containing protein</fullName>
    </submittedName>
</protein>
<dbReference type="Proteomes" id="UP001174936">
    <property type="component" value="Unassembled WGS sequence"/>
</dbReference>
<evidence type="ECO:0000256" key="3">
    <source>
        <dbReference type="ARBA" id="ARBA00024947"/>
    </source>
</evidence>
<feature type="region of interest" description="Disordered" evidence="4">
    <location>
        <begin position="1"/>
        <end position="65"/>
    </location>
</feature>
<feature type="domain" description="Coenzyme Q-binding protein COQ10 START" evidence="5">
    <location>
        <begin position="66"/>
        <end position="137"/>
    </location>
</feature>
<dbReference type="PANTHER" id="PTHR12901:SF10">
    <property type="entry name" value="COENZYME Q-BINDING PROTEIN COQ10, MITOCHONDRIAL"/>
    <property type="match status" value="1"/>
</dbReference>
<dbReference type="InterPro" id="IPR023393">
    <property type="entry name" value="START-like_dom_sf"/>
</dbReference>
<evidence type="ECO:0000256" key="1">
    <source>
        <dbReference type="ARBA" id="ARBA00006885"/>
    </source>
</evidence>
<comment type="similarity">
    <text evidence="1">Belongs to the COQ10 family.</text>
</comment>
<dbReference type="AlphaFoldDB" id="A0AA39YFJ0"/>
<feature type="non-terminal residue" evidence="6">
    <location>
        <position position="1"/>
    </location>
</feature>
<accession>A0AA39YFJ0</accession>
<evidence type="ECO:0000313" key="6">
    <source>
        <dbReference type="EMBL" id="KAK0651603.1"/>
    </source>
</evidence>
<dbReference type="GO" id="GO:0048039">
    <property type="term" value="F:ubiquinone binding"/>
    <property type="evidence" value="ECO:0007669"/>
    <property type="project" value="InterPro"/>
</dbReference>
<dbReference type="GO" id="GO:0045333">
    <property type="term" value="P:cellular respiration"/>
    <property type="evidence" value="ECO:0007669"/>
    <property type="project" value="InterPro"/>
</dbReference>
<reference evidence="6" key="1">
    <citation type="submission" date="2023-06" db="EMBL/GenBank/DDBJ databases">
        <title>Genome-scale phylogeny and comparative genomics of the fungal order Sordariales.</title>
        <authorList>
            <consortium name="Lawrence Berkeley National Laboratory"/>
            <person name="Hensen N."/>
            <person name="Bonometti L."/>
            <person name="Westerberg I."/>
            <person name="Brannstrom I.O."/>
            <person name="Guillou S."/>
            <person name="Cros-Aarteil S."/>
            <person name="Calhoun S."/>
            <person name="Haridas S."/>
            <person name="Kuo A."/>
            <person name="Mondo S."/>
            <person name="Pangilinan J."/>
            <person name="Riley R."/>
            <person name="Labutti K."/>
            <person name="Andreopoulos B."/>
            <person name="Lipzen A."/>
            <person name="Chen C."/>
            <person name="Yanf M."/>
            <person name="Daum C."/>
            <person name="Ng V."/>
            <person name="Clum A."/>
            <person name="Steindorff A."/>
            <person name="Ohm R."/>
            <person name="Martin F."/>
            <person name="Silar P."/>
            <person name="Natvig D."/>
            <person name="Lalanne C."/>
            <person name="Gautier V."/>
            <person name="Ament-Velasquez S.L."/>
            <person name="Kruys A."/>
            <person name="Hutchinson M.I."/>
            <person name="Powell A.J."/>
            <person name="Barry K."/>
            <person name="Miller A.N."/>
            <person name="Grigoriev I.V."/>
            <person name="Debuchy R."/>
            <person name="Gladieux P."/>
            <person name="Thoren M.H."/>
            <person name="Johannesson H."/>
        </authorList>
    </citation>
    <scope>NUCLEOTIDE SEQUENCE</scope>
    <source>
        <strain evidence="6">SMH2532-1</strain>
    </source>
</reference>
<evidence type="ECO:0000259" key="5">
    <source>
        <dbReference type="Pfam" id="PF03364"/>
    </source>
</evidence>
<evidence type="ECO:0000313" key="7">
    <source>
        <dbReference type="Proteomes" id="UP001174936"/>
    </source>
</evidence>
<gene>
    <name evidence="6" type="ORF">B0T16DRAFT_296143</name>
</gene>
<comment type="caution">
    <text evidence="6">The sequence shown here is derived from an EMBL/GenBank/DDBJ whole genome shotgun (WGS) entry which is preliminary data.</text>
</comment>
<dbReference type="InterPro" id="IPR044996">
    <property type="entry name" value="COQ10-like"/>
</dbReference>
<comment type="subunit">
    <text evidence="2">Interacts with coenzyme Q.</text>
</comment>
<evidence type="ECO:0000256" key="4">
    <source>
        <dbReference type="SAM" id="MobiDB-lite"/>
    </source>
</evidence>
<dbReference type="EMBL" id="JAULSV010000002">
    <property type="protein sequence ID" value="KAK0651603.1"/>
    <property type="molecule type" value="Genomic_DNA"/>
</dbReference>
<comment type="function">
    <text evidence="3">Required for the function of coenzyme Q in the respiratory chain. May serve as a chaperone or may be involved in the transport of Q6 from its site of synthesis to the catalytic sites of the respiratory complexes.</text>
</comment>
<sequence>LPTQQPLSPPPPLLHRQQPPLLRPPPRRPLTSFLVSLLPTPPTSTSGPGNNGPSHPPQTLHTRRTLPYPPSQLYTIIADIDSYRFFLPNCTESRVTSWTSPRTGDQQQPRWPALADLTIGWGPFTQSYTSRVYCIPGSIIEAVSGAASTTIPAASLAEVGYDVSAIGSNKSSGTDGAGIFQSLVTRWTVRAADAPKGQSAGQEWAEVELSIQFRFANPALGFAVGQLADEKVVEMVQAFEERAKRLYGK</sequence>
<dbReference type="Pfam" id="PF03364">
    <property type="entry name" value="Polyketide_cyc"/>
    <property type="match status" value="1"/>
</dbReference>
<evidence type="ECO:0000256" key="2">
    <source>
        <dbReference type="ARBA" id="ARBA00011814"/>
    </source>
</evidence>
<keyword evidence="7" id="KW-1185">Reference proteome</keyword>
<dbReference type="PANTHER" id="PTHR12901">
    <property type="entry name" value="SPERM PROTEIN HOMOLOG"/>
    <property type="match status" value="1"/>
</dbReference>
<name>A0AA39YFJ0_9PEZI</name>